<dbReference type="InterPro" id="IPR009003">
    <property type="entry name" value="Peptidase_S1_PA"/>
</dbReference>
<dbReference type="PANTHER" id="PTHR38469:SF1">
    <property type="entry name" value="PERIPLASMIC PEPTIDASE SUBFAMILY S1B"/>
    <property type="match status" value="1"/>
</dbReference>
<dbReference type="PROSITE" id="PS51257">
    <property type="entry name" value="PROKAR_LIPOPROTEIN"/>
    <property type="match status" value="1"/>
</dbReference>
<reference evidence="8 9" key="1">
    <citation type="submission" date="2018-06" db="EMBL/GenBank/DDBJ databases">
        <authorList>
            <consortium name="Pathogen Informatics"/>
            <person name="Doyle S."/>
        </authorList>
    </citation>
    <scope>NUCLEOTIDE SEQUENCE [LARGE SCALE GENOMIC DNA]</scope>
    <source>
        <strain evidence="8 9">NCTC12858</strain>
    </source>
</reference>
<evidence type="ECO:0000256" key="6">
    <source>
        <dbReference type="ARBA" id="ARBA00022825"/>
    </source>
</evidence>
<name>A0A2X4PP63_9PORP</name>
<keyword evidence="2 7" id="KW-0031">Aminopeptidase</keyword>
<evidence type="ECO:0000256" key="7">
    <source>
        <dbReference type="RuleBase" id="RU366067"/>
    </source>
</evidence>
<evidence type="ECO:0000313" key="9">
    <source>
        <dbReference type="Proteomes" id="UP000249300"/>
    </source>
</evidence>
<feature type="signal peptide" evidence="7">
    <location>
        <begin position="1"/>
        <end position="22"/>
    </location>
</feature>
<accession>A0A2X4PP63</accession>
<sequence length="726" mass="82480">MKIKNLLLASLLMLGCVSTAYADKGMWILSELTKQNLDRMKELGFALPADSLYNLDKASVTRSVVQFGGGCTGVTVSDQGLILTNHHCGYGAIQSQSSVDHDYLRDGFVAQSLSAELPIEGLQVRYLRKVENVTKEVLMLVGNESDEMMRIQKARAAGKEIAKSVKLEKHQEAIVVPFYANNEYYMIVYDVFKDVRMVFAPPSSIGKFGGDTDNWMWPRHTGDFSAFRVYAGKDNRPSEYNKNNKPYKPEYYATVSLDGYQPGDYAMTIGFPGSTDRYLTSWGVENRMNNENAPRIEVRGAKQTIWRSAMNADQATRIKYASKYARSSNFWKNSIGMNKALKELGVVENKRMEEERFAQWAANKADYANVLKETKQAYEDKGAITKDLTYLYETLVYGSEIIGISRKAEEAIRLGKKGKQQLESLKSNYYKDYLPQLDEKVLVAMMTLLRDRVSQERLPDIYRVVDRDFGGDIKRYAQHVFENSATISYEKMQHTCELGAKERENIIKQDPAIQLSTSVFDQYRALREKGEQAEKAIQRGRRLYFAGRREMDPNTPMPSDANLTMRMSYGSIGGYSPKDGHLYSHFTTQRGILEKQNPESTEFAVQPEILSLLKKGNFAPYGCEKTLKTCFLSDNDITGGNSGSPVFDKNGRLIGLAFDGNWEAMSGDIEFDKNMQRTISVDIRYVLFVIDRWGKAPHLVKELKLMKDNKTIAQMPNQERCDRRCL</sequence>
<evidence type="ECO:0000313" key="8">
    <source>
        <dbReference type="EMBL" id="SQH73338.1"/>
    </source>
</evidence>
<gene>
    <name evidence="8" type="ORF">NCTC12858_01193</name>
</gene>
<comment type="function">
    <text evidence="7">Catalyzes the removal of dipeptides from the N-terminus of oligopeptides.</text>
</comment>
<proteinExistence type="inferred from homology"/>
<comment type="similarity">
    <text evidence="1 7">Belongs to the peptidase S46 family.</text>
</comment>
<dbReference type="InterPro" id="IPR043504">
    <property type="entry name" value="Peptidase_S1_PA_chymotrypsin"/>
</dbReference>
<dbReference type="SUPFAM" id="SSF50494">
    <property type="entry name" value="Trypsin-like serine proteases"/>
    <property type="match status" value="1"/>
</dbReference>
<keyword evidence="6 7" id="KW-0720">Serine protease</keyword>
<dbReference type="PANTHER" id="PTHR38469">
    <property type="entry name" value="PERIPLASMIC PEPTIDASE SUBFAMILY S1B"/>
    <property type="match status" value="1"/>
</dbReference>
<dbReference type="Proteomes" id="UP000249300">
    <property type="component" value="Chromosome 1"/>
</dbReference>
<protein>
    <recommendedName>
        <fullName evidence="7">Dipeptidyl-peptidase</fullName>
        <ecNumber evidence="7">3.4.14.-</ecNumber>
    </recommendedName>
</protein>
<dbReference type="AlphaFoldDB" id="A0A2X4PP63"/>
<evidence type="ECO:0000256" key="2">
    <source>
        <dbReference type="ARBA" id="ARBA00022438"/>
    </source>
</evidence>
<keyword evidence="5 7" id="KW-0378">Hydrolase</keyword>
<dbReference type="Gene3D" id="2.40.10.10">
    <property type="entry name" value="Trypsin-like serine proteases"/>
    <property type="match status" value="1"/>
</dbReference>
<keyword evidence="9" id="KW-1185">Reference proteome</keyword>
<dbReference type="GO" id="GO:0070009">
    <property type="term" value="F:serine-type aminopeptidase activity"/>
    <property type="evidence" value="ECO:0007669"/>
    <property type="project" value="UniProtKB-UniRule"/>
</dbReference>
<dbReference type="EC" id="3.4.14.-" evidence="7"/>
<organism evidence="8 9">
    <name type="scientific">Porphyromonas crevioricanis</name>
    <dbReference type="NCBI Taxonomy" id="393921"/>
    <lineage>
        <taxon>Bacteria</taxon>
        <taxon>Pseudomonadati</taxon>
        <taxon>Bacteroidota</taxon>
        <taxon>Bacteroidia</taxon>
        <taxon>Bacteroidales</taxon>
        <taxon>Porphyromonadaceae</taxon>
        <taxon>Porphyromonas</taxon>
    </lineage>
</organism>
<dbReference type="EMBL" id="LS483447">
    <property type="protein sequence ID" value="SQH73338.1"/>
    <property type="molecule type" value="Genomic_DNA"/>
</dbReference>
<keyword evidence="4 7" id="KW-0732">Signal</keyword>
<dbReference type="Pfam" id="PF10459">
    <property type="entry name" value="Peptidase_S46"/>
    <property type="match status" value="1"/>
</dbReference>
<keyword evidence="3 7" id="KW-0645">Protease</keyword>
<dbReference type="InterPro" id="IPR019500">
    <property type="entry name" value="Pep_S46"/>
</dbReference>
<evidence type="ECO:0000256" key="1">
    <source>
        <dbReference type="ARBA" id="ARBA00010491"/>
    </source>
</evidence>
<evidence type="ECO:0000256" key="5">
    <source>
        <dbReference type="ARBA" id="ARBA00022801"/>
    </source>
</evidence>
<feature type="chain" id="PRO_5023158478" description="Dipeptidyl-peptidase" evidence="7">
    <location>
        <begin position="23"/>
        <end position="726"/>
    </location>
</feature>
<dbReference type="GO" id="GO:0043171">
    <property type="term" value="P:peptide catabolic process"/>
    <property type="evidence" value="ECO:0007669"/>
    <property type="project" value="UniProtKB-UniRule"/>
</dbReference>
<dbReference type="GO" id="GO:0008239">
    <property type="term" value="F:dipeptidyl-peptidase activity"/>
    <property type="evidence" value="ECO:0007669"/>
    <property type="project" value="UniProtKB-UniRule"/>
</dbReference>
<dbReference type="GO" id="GO:0006508">
    <property type="term" value="P:proteolysis"/>
    <property type="evidence" value="ECO:0007669"/>
    <property type="project" value="UniProtKB-KW"/>
</dbReference>
<evidence type="ECO:0000256" key="4">
    <source>
        <dbReference type="ARBA" id="ARBA00022729"/>
    </source>
</evidence>
<evidence type="ECO:0000256" key="3">
    <source>
        <dbReference type="ARBA" id="ARBA00022670"/>
    </source>
</evidence>
<dbReference type="KEGG" id="pcre:NCTC12858_01193"/>